<protein>
    <recommendedName>
        <fullName evidence="4">General secretion pathway protein GspI</fullName>
    </recommendedName>
</protein>
<dbReference type="PROSITE" id="PS00409">
    <property type="entry name" value="PROKAR_NTER_METHYL"/>
    <property type="match status" value="1"/>
</dbReference>
<sequence length="137" mass="15335">MSKDQHVFISSFKNSAFRHSGFSLLEMLVALVILSVSLAALYQSAGLSSRIVVAEERRVKGLLIAESLLDGFQVEEESQLRSGVIDDFSWNIRLYALPEHPLQQTIPMALIEVDVSWPSLFRHSSVQLHSIVLVGRE</sequence>
<feature type="transmembrane region" description="Helical" evidence="1">
    <location>
        <begin position="21"/>
        <end position="42"/>
    </location>
</feature>
<proteinExistence type="predicted"/>
<dbReference type="EMBL" id="QKRX01000002">
    <property type="protein sequence ID" value="RAU19220.1"/>
    <property type="molecule type" value="Genomic_DNA"/>
</dbReference>
<dbReference type="Proteomes" id="UP000250744">
    <property type="component" value="Unassembled WGS sequence"/>
</dbReference>
<evidence type="ECO:0000313" key="2">
    <source>
        <dbReference type="EMBL" id="RAU19220.1"/>
    </source>
</evidence>
<accession>A0A364NQD1</accession>
<evidence type="ECO:0008006" key="4">
    <source>
        <dbReference type="Google" id="ProtNLM"/>
    </source>
</evidence>
<dbReference type="RefSeq" id="WP_112157362.1">
    <property type="nucleotide sequence ID" value="NZ_QKRX01000002.1"/>
</dbReference>
<keyword evidence="1" id="KW-0812">Transmembrane</keyword>
<evidence type="ECO:0000256" key="1">
    <source>
        <dbReference type="SAM" id="Phobius"/>
    </source>
</evidence>
<dbReference type="AlphaFoldDB" id="A0A364NQD1"/>
<name>A0A364NQD1_9GAMM</name>
<dbReference type="Pfam" id="PF07963">
    <property type="entry name" value="N_methyl"/>
    <property type="match status" value="1"/>
</dbReference>
<evidence type="ECO:0000313" key="3">
    <source>
        <dbReference type="Proteomes" id="UP000250744"/>
    </source>
</evidence>
<dbReference type="OrthoDB" id="9842552at2"/>
<gene>
    <name evidence="2" type="ORF">DN062_02835</name>
</gene>
<organism evidence="2 3">
    <name type="scientific">Nitrincola tibetensis</name>
    <dbReference type="NCBI Taxonomy" id="2219697"/>
    <lineage>
        <taxon>Bacteria</taxon>
        <taxon>Pseudomonadati</taxon>
        <taxon>Pseudomonadota</taxon>
        <taxon>Gammaproteobacteria</taxon>
        <taxon>Oceanospirillales</taxon>
        <taxon>Oceanospirillaceae</taxon>
        <taxon>Nitrincola</taxon>
    </lineage>
</organism>
<keyword evidence="1" id="KW-1133">Transmembrane helix</keyword>
<reference evidence="2 3" key="1">
    <citation type="submission" date="2018-06" db="EMBL/GenBank/DDBJ databases">
        <title>Nitrincola tibetense sp. nov., isolated from Lake XuguoCo on Tibetan Plateau.</title>
        <authorList>
            <person name="Xing P."/>
        </authorList>
    </citation>
    <scope>NUCLEOTIDE SEQUENCE [LARGE SCALE GENOMIC DNA]</scope>
    <source>
        <strain evidence="3">xg18</strain>
    </source>
</reference>
<keyword evidence="1" id="KW-0472">Membrane</keyword>
<dbReference type="NCBIfam" id="TIGR02532">
    <property type="entry name" value="IV_pilin_GFxxxE"/>
    <property type="match status" value="1"/>
</dbReference>
<dbReference type="InterPro" id="IPR012902">
    <property type="entry name" value="N_methyl_site"/>
</dbReference>
<comment type="caution">
    <text evidence="2">The sequence shown here is derived from an EMBL/GenBank/DDBJ whole genome shotgun (WGS) entry which is preliminary data.</text>
</comment>
<keyword evidence="3" id="KW-1185">Reference proteome</keyword>